<evidence type="ECO:0000259" key="4">
    <source>
        <dbReference type="Pfam" id="PF15613"/>
    </source>
</evidence>
<dbReference type="PANTHER" id="PTHR36968:SF8">
    <property type="entry name" value="HOMEOBOX-DDT DOMAIN PROTEIN RLT3 ISOFORM X1"/>
    <property type="match status" value="1"/>
</dbReference>
<proteinExistence type="predicted"/>
<dbReference type="Proteomes" id="UP000823775">
    <property type="component" value="Unassembled WGS sequence"/>
</dbReference>
<feature type="domain" description="WHIM2" evidence="4">
    <location>
        <begin position="140"/>
        <end position="213"/>
    </location>
</feature>
<sequence>MAISSAPWCFVSAFKCLKLRGSPHMAAFHTVEKSYLPSNRPVIGISLLDPMPSAVECAPSMIHHASGGKIKRSSAKSSYLTGQAQSHCGQLSNQDPTVSLELQPVDSSVSMSKLCEKNKSSSTAKNAKEVETRDELHPMQSIFLGSDRRYNRYWIFLGPCNELDPGHRRIYFESSEDGQWEVIDTEQSLCSLLDALDRRGAREALLVASLEKRETFLCQAMSNNMNDSGDSQSPQCGRNFSREDSSSSAVSDVDNLNLVEVHNGSTGSKVPVGRKGEHQQDKWNIAQAFDTWIWKSFYCNLVSVKRGKRSFLDSLARCEQCHDLYWRDEKHCRICHTTFELDFDLEERYTIHIATCRQNLDPDKFSKHKILPSELQTLKAAIHAIESVMPEDALIGAWRRSSHNLWIKRLRKICFIRDFYRSLLILSLLSMRTGCVNLVILWDQIMTQKKLLQAFRACPRLHLQLHFGWSSWMPWSDST</sequence>
<evidence type="ECO:0000313" key="6">
    <source>
        <dbReference type="Proteomes" id="UP000823775"/>
    </source>
</evidence>
<feature type="region of interest" description="Disordered" evidence="3">
    <location>
        <begin position="224"/>
        <end position="251"/>
    </location>
</feature>
<protein>
    <recommendedName>
        <fullName evidence="4">WHIM2 domain-containing protein</fullName>
    </recommendedName>
</protein>
<dbReference type="InterPro" id="IPR044977">
    <property type="entry name" value="RLT1-3"/>
</dbReference>
<dbReference type="PANTHER" id="PTHR36968">
    <property type="entry name" value="HOMEOBOX-DDT DOMAIN PROTEIN RLT2"/>
    <property type="match status" value="1"/>
</dbReference>
<organism evidence="5 6">
    <name type="scientific">Datura stramonium</name>
    <name type="common">Jimsonweed</name>
    <name type="synonym">Common thornapple</name>
    <dbReference type="NCBI Taxonomy" id="4076"/>
    <lineage>
        <taxon>Eukaryota</taxon>
        <taxon>Viridiplantae</taxon>
        <taxon>Streptophyta</taxon>
        <taxon>Embryophyta</taxon>
        <taxon>Tracheophyta</taxon>
        <taxon>Spermatophyta</taxon>
        <taxon>Magnoliopsida</taxon>
        <taxon>eudicotyledons</taxon>
        <taxon>Gunneridae</taxon>
        <taxon>Pentapetalae</taxon>
        <taxon>asterids</taxon>
        <taxon>lamiids</taxon>
        <taxon>Solanales</taxon>
        <taxon>Solanaceae</taxon>
        <taxon>Solanoideae</taxon>
        <taxon>Datureae</taxon>
        <taxon>Datura</taxon>
    </lineage>
</organism>
<gene>
    <name evidence="5" type="ORF">HAX54_025324</name>
</gene>
<evidence type="ECO:0000313" key="5">
    <source>
        <dbReference type="EMBL" id="MCD9640179.1"/>
    </source>
</evidence>
<dbReference type="EMBL" id="JACEIK010003077">
    <property type="protein sequence ID" value="MCD9640179.1"/>
    <property type="molecule type" value="Genomic_DNA"/>
</dbReference>
<evidence type="ECO:0000256" key="1">
    <source>
        <dbReference type="ARBA" id="ARBA00004123"/>
    </source>
</evidence>
<name>A0ABS8V1U7_DATST</name>
<comment type="subcellular location">
    <subcellularLocation>
        <location evidence="1">Nucleus</location>
    </subcellularLocation>
</comment>
<dbReference type="Pfam" id="PF15613">
    <property type="entry name" value="WSD"/>
    <property type="match status" value="1"/>
</dbReference>
<keyword evidence="2" id="KW-0539">Nucleus</keyword>
<comment type="caution">
    <text evidence="5">The sequence shown here is derived from an EMBL/GenBank/DDBJ whole genome shotgun (WGS) entry which is preliminary data.</text>
</comment>
<accession>A0ABS8V1U7</accession>
<dbReference type="InterPro" id="IPR028941">
    <property type="entry name" value="WHIM2_dom"/>
</dbReference>
<keyword evidence="6" id="KW-1185">Reference proteome</keyword>
<reference evidence="5 6" key="1">
    <citation type="journal article" date="2021" name="BMC Genomics">
        <title>Datura genome reveals duplications of psychoactive alkaloid biosynthetic genes and high mutation rate following tissue culture.</title>
        <authorList>
            <person name="Rajewski A."/>
            <person name="Carter-House D."/>
            <person name="Stajich J."/>
            <person name="Litt A."/>
        </authorList>
    </citation>
    <scope>NUCLEOTIDE SEQUENCE [LARGE SCALE GENOMIC DNA]</scope>
    <source>
        <strain evidence="5">AR-01</strain>
    </source>
</reference>
<evidence type="ECO:0000256" key="2">
    <source>
        <dbReference type="ARBA" id="ARBA00023242"/>
    </source>
</evidence>
<evidence type="ECO:0000256" key="3">
    <source>
        <dbReference type="SAM" id="MobiDB-lite"/>
    </source>
</evidence>
<feature type="compositionally biased region" description="Polar residues" evidence="3">
    <location>
        <begin position="224"/>
        <end position="238"/>
    </location>
</feature>